<comment type="caution">
    <text evidence="1">The sequence shown here is derived from an EMBL/GenBank/DDBJ whole genome shotgun (WGS) entry which is preliminary data.</text>
</comment>
<accession>A0A9N7VPX1</accession>
<sequence length="70" mass="7447">MADGRSSGSLGESFSPTVRPLGCERKVTVDYSTIIPRTGRIYSLICFLQHGDIGCSPDTPSIICKVTAAI</sequence>
<name>A0A9N7VPX1_PLEPL</name>
<reference evidence="1" key="1">
    <citation type="submission" date="2020-03" db="EMBL/GenBank/DDBJ databases">
        <authorList>
            <person name="Weist P."/>
        </authorList>
    </citation>
    <scope>NUCLEOTIDE SEQUENCE</scope>
</reference>
<proteinExistence type="predicted"/>
<dbReference type="AlphaFoldDB" id="A0A9N7VPX1"/>
<keyword evidence="2" id="KW-1185">Reference proteome</keyword>
<evidence type="ECO:0000313" key="1">
    <source>
        <dbReference type="EMBL" id="CAB1453143.1"/>
    </source>
</evidence>
<protein>
    <submittedName>
        <fullName evidence="1">Uncharacterized protein</fullName>
    </submittedName>
</protein>
<evidence type="ECO:0000313" key="2">
    <source>
        <dbReference type="Proteomes" id="UP001153269"/>
    </source>
</evidence>
<gene>
    <name evidence="1" type="ORF">PLEPLA_LOCUS40893</name>
</gene>
<dbReference type="Proteomes" id="UP001153269">
    <property type="component" value="Unassembled WGS sequence"/>
</dbReference>
<dbReference type="EMBL" id="CADEAL010004158">
    <property type="protein sequence ID" value="CAB1453143.1"/>
    <property type="molecule type" value="Genomic_DNA"/>
</dbReference>
<organism evidence="1 2">
    <name type="scientific">Pleuronectes platessa</name>
    <name type="common">European plaice</name>
    <dbReference type="NCBI Taxonomy" id="8262"/>
    <lineage>
        <taxon>Eukaryota</taxon>
        <taxon>Metazoa</taxon>
        <taxon>Chordata</taxon>
        <taxon>Craniata</taxon>
        <taxon>Vertebrata</taxon>
        <taxon>Euteleostomi</taxon>
        <taxon>Actinopterygii</taxon>
        <taxon>Neopterygii</taxon>
        <taxon>Teleostei</taxon>
        <taxon>Neoteleostei</taxon>
        <taxon>Acanthomorphata</taxon>
        <taxon>Carangaria</taxon>
        <taxon>Pleuronectiformes</taxon>
        <taxon>Pleuronectoidei</taxon>
        <taxon>Pleuronectidae</taxon>
        <taxon>Pleuronectes</taxon>
    </lineage>
</organism>